<dbReference type="AlphaFoldDB" id="A0A7C9KFQ4"/>
<feature type="domain" description="Glycosyl transferase family 25" evidence="1">
    <location>
        <begin position="2"/>
        <end position="172"/>
    </location>
</feature>
<dbReference type="CDD" id="cd06532">
    <property type="entry name" value="Glyco_transf_25"/>
    <property type="match status" value="1"/>
</dbReference>
<organism evidence="2 3">
    <name type="scientific">Photorhabdus khanii</name>
    <dbReference type="NCBI Taxonomy" id="1004150"/>
    <lineage>
        <taxon>Bacteria</taxon>
        <taxon>Pseudomonadati</taxon>
        <taxon>Pseudomonadota</taxon>
        <taxon>Gammaproteobacteria</taxon>
        <taxon>Enterobacterales</taxon>
        <taxon>Morganellaceae</taxon>
        <taxon>Photorhabdus</taxon>
    </lineage>
</organism>
<proteinExistence type="predicted"/>
<gene>
    <name evidence="2" type="ORF">GEA64_19860</name>
</gene>
<sequence>MKAFIINLEKDTHRRKNIQKEIEKFELCNIEFINAVDGYAMTDDQLMNSVFNYPECQLTKGEVGCALSHLKIYRKIIDEKIPLTLILEDDALLSPEINGTLNEIKNLDDCSAPNIYLLNKAKSYIKNKKIESKNLNFYSIYEASYAYGYVVNYQAAQKLIENMSPIRFEVDMWGIFRILNVANIYCLPNPVIYNGDTACLTSSIEEDRQKNNRLRPKQRSKAKKTYRYYHLYKMKEFLNKKFIFDIQKI</sequence>
<evidence type="ECO:0000259" key="1">
    <source>
        <dbReference type="Pfam" id="PF01755"/>
    </source>
</evidence>
<name>A0A7C9KFQ4_9GAMM</name>
<dbReference type="EMBL" id="WHZZ01000012">
    <property type="protein sequence ID" value="MQL50082.1"/>
    <property type="molecule type" value="Genomic_DNA"/>
</dbReference>
<evidence type="ECO:0000313" key="2">
    <source>
        <dbReference type="EMBL" id="MQL50082.1"/>
    </source>
</evidence>
<dbReference type="InterPro" id="IPR002654">
    <property type="entry name" value="Glyco_trans_25"/>
</dbReference>
<dbReference type="Proteomes" id="UP000481739">
    <property type="component" value="Unassembled WGS sequence"/>
</dbReference>
<accession>A0A7C9KFQ4</accession>
<comment type="caution">
    <text evidence="2">The sequence shown here is derived from an EMBL/GenBank/DDBJ whole genome shotgun (WGS) entry which is preliminary data.</text>
</comment>
<reference evidence="2 3" key="1">
    <citation type="journal article" date="2019" name="Nature">
        <title>A new antibiotic selectively kills Gram-negative pathogens.</title>
        <authorList>
            <person name="Imai Y."/>
            <person name="Meyer K.J."/>
            <person name="Iinishi A."/>
            <person name="Favre-Godal Q."/>
            <person name="Green R."/>
            <person name="Manuse S."/>
            <person name="Caboni M."/>
            <person name="Mori M."/>
            <person name="Niles S."/>
            <person name="Ghiglieri M."/>
            <person name="Honrao C."/>
            <person name="Ma X."/>
            <person name="Guo J.J."/>
            <person name="Makriyannis A."/>
            <person name="Linares-Otoya L."/>
            <person name="Boehringer N."/>
            <person name="Wuisan Z.G."/>
            <person name="Kaur H."/>
            <person name="Wu R."/>
            <person name="Mateus A."/>
            <person name="Typas A."/>
            <person name="Savitski M.M."/>
            <person name="Espinoza J.L."/>
            <person name="O'Rourke A."/>
            <person name="Nelson K.E."/>
            <person name="Hiller S."/>
            <person name="Noinaj N."/>
            <person name="Schaeberle T.F."/>
            <person name="D'Onofrio A."/>
            <person name="Lewis K."/>
        </authorList>
    </citation>
    <scope>NUCLEOTIDE SEQUENCE [LARGE SCALE GENOMIC DNA]</scope>
    <source>
        <strain evidence="2 3">HGB 1456</strain>
    </source>
</reference>
<dbReference type="Pfam" id="PF01755">
    <property type="entry name" value="Glyco_transf_25"/>
    <property type="match status" value="1"/>
</dbReference>
<dbReference type="RefSeq" id="WP_152963846.1">
    <property type="nucleotide sequence ID" value="NZ_CAWOZU010000003.1"/>
</dbReference>
<evidence type="ECO:0000313" key="3">
    <source>
        <dbReference type="Proteomes" id="UP000481739"/>
    </source>
</evidence>
<protein>
    <recommendedName>
        <fullName evidence="1">Glycosyl transferase family 25 domain-containing protein</fullName>
    </recommendedName>
</protein>